<dbReference type="Pfam" id="PF11951">
    <property type="entry name" value="Fungal_trans_2"/>
    <property type="match status" value="1"/>
</dbReference>
<dbReference type="HOGENOM" id="CLU_009030_4_0_1"/>
<dbReference type="STRING" id="1182545.A0A072PN83"/>
<dbReference type="GO" id="GO:0005634">
    <property type="term" value="C:nucleus"/>
    <property type="evidence" value="ECO:0007669"/>
    <property type="project" value="UniProtKB-SubCell"/>
</dbReference>
<dbReference type="OrthoDB" id="3477330at2759"/>
<gene>
    <name evidence="3" type="ORF">A1O9_03126</name>
</gene>
<dbReference type="PANTHER" id="PTHR37534">
    <property type="entry name" value="TRANSCRIPTIONAL ACTIVATOR PROTEIN UGA3"/>
    <property type="match status" value="1"/>
</dbReference>
<comment type="caution">
    <text evidence="3">The sequence shown here is derived from an EMBL/GenBank/DDBJ whole genome shotgun (WGS) entry which is preliminary data.</text>
</comment>
<sequence>MVPVDDDSNPWKTIYPSLAIQATRSQGSEALYHALLAQSASQLANLRGEEKGAQARASAIRHYGIALHWLRQSLAAQSKDYTTVLAAMYSVILAEHVFQGTSSGWQSHIRGARGFVGQYLNQQPWKQSREAHVITQNFGLIMVISKTTDVKSLLTTTADEIGELDGLLDDLMKMPIFGYTLGGTPHMLKAIYQTRLLETQLNARRETEGLRELDDEVYSQVGQILQLLYVPLDDKLESYVNHRELSGITVLPQLRRLARIHLRLFNTAVTIYLFCLVLRCPPSAMAEEVHQVLTDASSFINLHNGTVSIWPVFVAAAEAYTPDSQALATHCLDVFIDGGAGNRRDVQRVVEQVWSDREKLASERQCDPGKVSLDWREVMNRLNVDILLL</sequence>
<organism evidence="3 4">
    <name type="scientific">Exophiala aquamarina CBS 119918</name>
    <dbReference type="NCBI Taxonomy" id="1182545"/>
    <lineage>
        <taxon>Eukaryota</taxon>
        <taxon>Fungi</taxon>
        <taxon>Dikarya</taxon>
        <taxon>Ascomycota</taxon>
        <taxon>Pezizomycotina</taxon>
        <taxon>Eurotiomycetes</taxon>
        <taxon>Chaetothyriomycetidae</taxon>
        <taxon>Chaetothyriales</taxon>
        <taxon>Herpotrichiellaceae</taxon>
        <taxon>Exophiala</taxon>
    </lineage>
</organism>
<dbReference type="AlphaFoldDB" id="A0A072PN83"/>
<comment type="subcellular location">
    <subcellularLocation>
        <location evidence="1">Nucleus</location>
    </subcellularLocation>
</comment>
<accession>A0A072PN83</accession>
<evidence type="ECO:0000313" key="4">
    <source>
        <dbReference type="Proteomes" id="UP000027920"/>
    </source>
</evidence>
<protein>
    <submittedName>
        <fullName evidence="3">Uncharacterized protein</fullName>
    </submittedName>
</protein>
<keyword evidence="2" id="KW-0539">Nucleus</keyword>
<evidence type="ECO:0000256" key="2">
    <source>
        <dbReference type="ARBA" id="ARBA00023242"/>
    </source>
</evidence>
<dbReference type="InterPro" id="IPR021858">
    <property type="entry name" value="Fun_TF"/>
</dbReference>
<dbReference type="EMBL" id="AMGV01000002">
    <property type="protein sequence ID" value="KEF61559.1"/>
    <property type="molecule type" value="Genomic_DNA"/>
</dbReference>
<dbReference type="RefSeq" id="XP_013264149.1">
    <property type="nucleotide sequence ID" value="XM_013408695.1"/>
</dbReference>
<dbReference type="VEuPathDB" id="FungiDB:A1O9_03126"/>
<evidence type="ECO:0000313" key="3">
    <source>
        <dbReference type="EMBL" id="KEF61559.1"/>
    </source>
</evidence>
<evidence type="ECO:0000256" key="1">
    <source>
        <dbReference type="ARBA" id="ARBA00004123"/>
    </source>
</evidence>
<reference evidence="3 4" key="1">
    <citation type="submission" date="2013-03" db="EMBL/GenBank/DDBJ databases">
        <title>The Genome Sequence of Exophiala aquamarina CBS 119918.</title>
        <authorList>
            <consortium name="The Broad Institute Genomics Platform"/>
            <person name="Cuomo C."/>
            <person name="de Hoog S."/>
            <person name="Gorbushina A."/>
            <person name="Walker B."/>
            <person name="Young S.K."/>
            <person name="Zeng Q."/>
            <person name="Gargeya S."/>
            <person name="Fitzgerald M."/>
            <person name="Haas B."/>
            <person name="Abouelleil A."/>
            <person name="Allen A.W."/>
            <person name="Alvarado L."/>
            <person name="Arachchi H.M."/>
            <person name="Berlin A.M."/>
            <person name="Chapman S.B."/>
            <person name="Gainer-Dewar J."/>
            <person name="Goldberg J."/>
            <person name="Griggs A."/>
            <person name="Gujja S."/>
            <person name="Hansen M."/>
            <person name="Howarth C."/>
            <person name="Imamovic A."/>
            <person name="Ireland A."/>
            <person name="Larimer J."/>
            <person name="McCowan C."/>
            <person name="Murphy C."/>
            <person name="Pearson M."/>
            <person name="Poon T.W."/>
            <person name="Priest M."/>
            <person name="Roberts A."/>
            <person name="Saif S."/>
            <person name="Shea T."/>
            <person name="Sisk P."/>
            <person name="Sykes S."/>
            <person name="Wortman J."/>
            <person name="Nusbaum C."/>
            <person name="Birren B."/>
        </authorList>
    </citation>
    <scope>NUCLEOTIDE SEQUENCE [LARGE SCALE GENOMIC DNA]</scope>
    <source>
        <strain evidence="3 4">CBS 119918</strain>
    </source>
</reference>
<keyword evidence="4" id="KW-1185">Reference proteome</keyword>
<dbReference type="PANTHER" id="PTHR37534:SF46">
    <property type="entry name" value="ZN(II)2CYS6 TRANSCRIPTION FACTOR (EUROFUNG)"/>
    <property type="match status" value="1"/>
</dbReference>
<proteinExistence type="predicted"/>
<dbReference type="Proteomes" id="UP000027920">
    <property type="component" value="Unassembled WGS sequence"/>
</dbReference>
<name>A0A072PN83_9EURO</name>
<dbReference type="GeneID" id="25278065"/>